<sequence length="68" mass="7622">MGSYDTELAAYRLQGWYIPRRVVRVSITPESTPLHPITDVVQGLVLENIPSVSIEKLQPDIDVSEQEA</sequence>
<dbReference type="EMBL" id="FUEG01000017">
    <property type="protein sequence ID" value="SJL12471.1"/>
    <property type="molecule type" value="Genomic_DNA"/>
</dbReference>
<dbReference type="Proteomes" id="UP000219338">
    <property type="component" value="Unassembled WGS sequence"/>
</dbReference>
<dbReference type="STRING" id="47428.A0A284RUP1"/>
<name>A0A284RUP1_ARMOS</name>
<dbReference type="OrthoDB" id="3250851at2759"/>
<organism evidence="1 2">
    <name type="scientific">Armillaria ostoyae</name>
    <name type="common">Armillaria root rot fungus</name>
    <dbReference type="NCBI Taxonomy" id="47428"/>
    <lineage>
        <taxon>Eukaryota</taxon>
        <taxon>Fungi</taxon>
        <taxon>Dikarya</taxon>
        <taxon>Basidiomycota</taxon>
        <taxon>Agaricomycotina</taxon>
        <taxon>Agaricomycetes</taxon>
        <taxon>Agaricomycetidae</taxon>
        <taxon>Agaricales</taxon>
        <taxon>Marasmiineae</taxon>
        <taxon>Physalacriaceae</taxon>
        <taxon>Armillaria</taxon>
    </lineage>
</organism>
<evidence type="ECO:0000313" key="1">
    <source>
        <dbReference type="EMBL" id="SJL12471.1"/>
    </source>
</evidence>
<accession>A0A284RUP1</accession>
<dbReference type="AlphaFoldDB" id="A0A284RUP1"/>
<evidence type="ECO:0000313" key="2">
    <source>
        <dbReference type="Proteomes" id="UP000219338"/>
    </source>
</evidence>
<reference evidence="2" key="1">
    <citation type="journal article" date="2017" name="Nat. Ecol. Evol.">
        <title>Genome expansion and lineage-specific genetic innovations in the forest pathogenic fungi Armillaria.</title>
        <authorList>
            <person name="Sipos G."/>
            <person name="Prasanna A.N."/>
            <person name="Walter M.C."/>
            <person name="O'Connor E."/>
            <person name="Balint B."/>
            <person name="Krizsan K."/>
            <person name="Kiss B."/>
            <person name="Hess J."/>
            <person name="Varga T."/>
            <person name="Slot J."/>
            <person name="Riley R."/>
            <person name="Boka B."/>
            <person name="Rigling D."/>
            <person name="Barry K."/>
            <person name="Lee J."/>
            <person name="Mihaltcheva S."/>
            <person name="LaButti K."/>
            <person name="Lipzen A."/>
            <person name="Waldron R."/>
            <person name="Moloney N.M."/>
            <person name="Sperisen C."/>
            <person name="Kredics L."/>
            <person name="Vagvoelgyi C."/>
            <person name="Patrignani A."/>
            <person name="Fitzpatrick D."/>
            <person name="Nagy I."/>
            <person name="Doyle S."/>
            <person name="Anderson J.B."/>
            <person name="Grigoriev I.V."/>
            <person name="Gueldener U."/>
            <person name="Muensterkoetter M."/>
            <person name="Nagy L.G."/>
        </authorList>
    </citation>
    <scope>NUCLEOTIDE SEQUENCE [LARGE SCALE GENOMIC DNA]</scope>
    <source>
        <strain evidence="2">C18/9</strain>
    </source>
</reference>
<keyword evidence="2" id="KW-1185">Reference proteome</keyword>
<gene>
    <name evidence="1" type="ORF">ARMOST_15898</name>
</gene>
<proteinExistence type="predicted"/>
<protein>
    <submittedName>
        <fullName evidence="1">Uncharacterized protein</fullName>
    </submittedName>
</protein>